<organism evidence="1 2">
    <name type="scientific">Zalaria obscura</name>
    <dbReference type="NCBI Taxonomy" id="2024903"/>
    <lineage>
        <taxon>Eukaryota</taxon>
        <taxon>Fungi</taxon>
        <taxon>Dikarya</taxon>
        <taxon>Ascomycota</taxon>
        <taxon>Pezizomycotina</taxon>
        <taxon>Dothideomycetes</taxon>
        <taxon>Dothideomycetidae</taxon>
        <taxon>Dothideales</taxon>
        <taxon>Zalariaceae</taxon>
        <taxon>Zalaria</taxon>
    </lineage>
</organism>
<protein>
    <submittedName>
        <fullName evidence="1">Uncharacterized protein</fullName>
    </submittedName>
</protein>
<sequence>MLGRMSLAVGVLVSTFAPQVFAVDVTRDPAKDEQLFTEPTRLDANKALNNSDWLFDFNIQPYYTFTPGGVTNANRATFPATVGQGMTMAMLNLGPCSMLPPHFHPRASNYVVSIHGQTNTYMIQENGASMVQQTLNPGQMTIFPQGSVHMMYNTGCENAQLVSALSSEDSGTSNLGAMLFANGLPIDEVAAALGNQGIPTNSTAGNLPPVGTGANYGTQACLARCKAYKRNMEGARKA</sequence>
<name>A0ACC3SBN4_9PEZI</name>
<comment type="caution">
    <text evidence="1">The sequence shown here is derived from an EMBL/GenBank/DDBJ whole genome shotgun (WGS) entry which is preliminary data.</text>
</comment>
<dbReference type="Proteomes" id="UP001320706">
    <property type="component" value="Unassembled WGS sequence"/>
</dbReference>
<dbReference type="EMBL" id="JAMKPW020000022">
    <property type="protein sequence ID" value="KAK8206790.1"/>
    <property type="molecule type" value="Genomic_DNA"/>
</dbReference>
<accession>A0ACC3SBN4</accession>
<reference evidence="1" key="1">
    <citation type="submission" date="2024-02" db="EMBL/GenBank/DDBJ databases">
        <title>Metagenome Assembled Genome of Zalaria obscura JY119.</title>
        <authorList>
            <person name="Vighnesh L."/>
            <person name="Jagadeeshwari U."/>
            <person name="Venkata Ramana C."/>
            <person name="Sasikala C."/>
        </authorList>
    </citation>
    <scope>NUCLEOTIDE SEQUENCE</scope>
    <source>
        <strain evidence="1">JY119</strain>
    </source>
</reference>
<gene>
    <name evidence="1" type="ORF">M8818_004624</name>
</gene>
<keyword evidence="2" id="KW-1185">Reference proteome</keyword>
<evidence type="ECO:0000313" key="2">
    <source>
        <dbReference type="Proteomes" id="UP001320706"/>
    </source>
</evidence>
<evidence type="ECO:0000313" key="1">
    <source>
        <dbReference type="EMBL" id="KAK8206790.1"/>
    </source>
</evidence>
<proteinExistence type="predicted"/>